<proteinExistence type="inferred from homology"/>
<keyword evidence="3" id="KW-1185">Reference proteome</keyword>
<evidence type="ECO:0000313" key="2">
    <source>
        <dbReference type="EMBL" id="SHE94314.1"/>
    </source>
</evidence>
<name>A0A1M4XL49_9FIRM</name>
<accession>A0A1M4XL49</accession>
<dbReference type="OrthoDB" id="7829313at2"/>
<dbReference type="EMBL" id="FQUY01000008">
    <property type="protein sequence ID" value="SHE94314.1"/>
    <property type="molecule type" value="Genomic_DNA"/>
</dbReference>
<dbReference type="Proteomes" id="UP000184148">
    <property type="component" value="Unassembled WGS sequence"/>
</dbReference>
<evidence type="ECO:0000256" key="1">
    <source>
        <dbReference type="ARBA" id="ARBA00007189"/>
    </source>
</evidence>
<dbReference type="Pfam" id="PF10087">
    <property type="entry name" value="DUF2325"/>
    <property type="match status" value="1"/>
</dbReference>
<sequence>MRLTETKTNKKLGGTKQAPCLNPCGQCNCCMKRVLMVGGITKFKAHYKNIIEQHGCRFEYLDGYMKGGERALMNKIKRCDVVFCPIDCNSHNACLSVKKLCKKEGKPYKILPSSSISGVMQAIGELG</sequence>
<protein>
    <recommendedName>
        <fullName evidence="4">DUF2325 domain-containing protein</fullName>
    </recommendedName>
</protein>
<gene>
    <name evidence="2" type="ORF">SAMN02745133_01495</name>
</gene>
<dbReference type="AlphaFoldDB" id="A0A1M4XL49"/>
<evidence type="ECO:0000313" key="3">
    <source>
        <dbReference type="Proteomes" id="UP000184148"/>
    </source>
</evidence>
<reference evidence="3" key="1">
    <citation type="submission" date="2016-11" db="EMBL/GenBank/DDBJ databases">
        <authorList>
            <person name="Varghese N."/>
            <person name="Submissions S."/>
        </authorList>
    </citation>
    <scope>NUCLEOTIDE SEQUENCE [LARGE SCALE GENOMIC DNA]</scope>
    <source>
        <strain evidence="3">DSM 12395</strain>
    </source>
</reference>
<dbReference type="RefSeq" id="WP_073238047.1">
    <property type="nucleotide sequence ID" value="NZ_FQUY01000008.1"/>
</dbReference>
<comment type="similarity">
    <text evidence="1">Belongs to the UPF0751 family.</text>
</comment>
<dbReference type="STRING" id="1121429.SAMN02745133_01495"/>
<dbReference type="InterPro" id="IPR016772">
    <property type="entry name" value="UCP020408"/>
</dbReference>
<organism evidence="2 3">
    <name type="scientific">Desulforamulus putei DSM 12395</name>
    <dbReference type="NCBI Taxonomy" id="1121429"/>
    <lineage>
        <taxon>Bacteria</taxon>
        <taxon>Bacillati</taxon>
        <taxon>Bacillota</taxon>
        <taxon>Clostridia</taxon>
        <taxon>Eubacteriales</taxon>
        <taxon>Peptococcaceae</taxon>
        <taxon>Desulforamulus</taxon>
    </lineage>
</organism>
<evidence type="ECO:0008006" key="4">
    <source>
        <dbReference type="Google" id="ProtNLM"/>
    </source>
</evidence>